<proteinExistence type="predicted"/>
<dbReference type="EMBL" id="MLJW01000115">
    <property type="protein sequence ID" value="OIQ98733.1"/>
    <property type="molecule type" value="Genomic_DNA"/>
</dbReference>
<dbReference type="Pfam" id="PF00702">
    <property type="entry name" value="Hydrolase"/>
    <property type="match status" value="1"/>
</dbReference>
<evidence type="ECO:0000313" key="1">
    <source>
        <dbReference type="EMBL" id="OIQ98733.1"/>
    </source>
</evidence>
<dbReference type="GO" id="GO:0008253">
    <property type="term" value="F:5'-nucleotidase activity"/>
    <property type="evidence" value="ECO:0007669"/>
    <property type="project" value="UniProtKB-EC"/>
</dbReference>
<dbReference type="AlphaFoldDB" id="A0A1J5SEV4"/>
<name>A0A1J5SEV4_9ZZZZ</name>
<dbReference type="PANTHER" id="PTHR43434:SF3">
    <property type="entry name" value="GMP_IMP NUCLEOTIDASE YRFG"/>
    <property type="match status" value="1"/>
</dbReference>
<dbReference type="PANTHER" id="PTHR43434">
    <property type="entry name" value="PHOSPHOGLYCOLATE PHOSPHATASE"/>
    <property type="match status" value="1"/>
</dbReference>
<dbReference type="GO" id="GO:0006281">
    <property type="term" value="P:DNA repair"/>
    <property type="evidence" value="ECO:0007669"/>
    <property type="project" value="TreeGrafter"/>
</dbReference>
<dbReference type="SFLD" id="SFLDS00003">
    <property type="entry name" value="Haloacid_Dehalogenase"/>
    <property type="match status" value="1"/>
</dbReference>
<dbReference type="SUPFAM" id="SSF56784">
    <property type="entry name" value="HAD-like"/>
    <property type="match status" value="1"/>
</dbReference>
<protein>
    <submittedName>
        <fullName evidence="1">GMP/IMP nucleotidase YrfG</fullName>
        <ecNumber evidence="1">3.1.3.5</ecNumber>
    </submittedName>
</protein>
<dbReference type="EC" id="3.1.3.5" evidence="1"/>
<keyword evidence="1" id="KW-0378">Hydrolase</keyword>
<dbReference type="InterPro" id="IPR006439">
    <property type="entry name" value="HAD-SF_hydro_IA"/>
</dbReference>
<comment type="caution">
    <text evidence="1">The sequence shown here is derived from an EMBL/GenBank/DDBJ whole genome shotgun (WGS) entry which is preliminary data.</text>
</comment>
<dbReference type="SFLD" id="SFLDG01129">
    <property type="entry name" value="C1.5:_HAD__Beta-PGM__Phosphata"/>
    <property type="match status" value="1"/>
</dbReference>
<organism evidence="1">
    <name type="scientific">mine drainage metagenome</name>
    <dbReference type="NCBI Taxonomy" id="410659"/>
    <lineage>
        <taxon>unclassified sequences</taxon>
        <taxon>metagenomes</taxon>
        <taxon>ecological metagenomes</taxon>
    </lineage>
</organism>
<dbReference type="GO" id="GO:0008967">
    <property type="term" value="F:phosphoglycolate phosphatase activity"/>
    <property type="evidence" value="ECO:0007669"/>
    <property type="project" value="TreeGrafter"/>
</dbReference>
<reference evidence="1" key="1">
    <citation type="submission" date="2016-10" db="EMBL/GenBank/DDBJ databases">
        <title>Sequence of Gallionella enrichment culture.</title>
        <authorList>
            <person name="Poehlein A."/>
            <person name="Muehling M."/>
            <person name="Daniel R."/>
        </authorList>
    </citation>
    <scope>NUCLEOTIDE SEQUENCE</scope>
</reference>
<dbReference type="InterPro" id="IPR023214">
    <property type="entry name" value="HAD_sf"/>
</dbReference>
<dbReference type="NCBIfam" id="TIGR01509">
    <property type="entry name" value="HAD-SF-IA-v3"/>
    <property type="match status" value="1"/>
</dbReference>
<dbReference type="PRINTS" id="PR00413">
    <property type="entry name" value="HADHALOGNASE"/>
</dbReference>
<dbReference type="Gene3D" id="3.40.50.1000">
    <property type="entry name" value="HAD superfamily/HAD-like"/>
    <property type="match status" value="1"/>
</dbReference>
<dbReference type="InterPro" id="IPR036412">
    <property type="entry name" value="HAD-like_sf"/>
</dbReference>
<dbReference type="CDD" id="cd01427">
    <property type="entry name" value="HAD_like"/>
    <property type="match status" value="1"/>
</dbReference>
<dbReference type="GO" id="GO:0005829">
    <property type="term" value="C:cytosol"/>
    <property type="evidence" value="ECO:0007669"/>
    <property type="project" value="TreeGrafter"/>
</dbReference>
<sequence>MSEDPAGPGLDWGRIETVLLDMDGTLLDLNFDNHFWQRHVPLAYAQARELPLAAAQEELAGRYRARAGTLAWYSVDHWAAELELDIMQLKAEVAHLIAIHPRVTDFLTAARAASKRLALVTNAHHKSLALKMDRTGLSGYFDALISSHELGLPKEDPAFWPKLQRYFPYDPATTLLVDDSLPVLDSAASAGIAHLVAVLRPDTQLPAKDTGGYAAIDHFGTLIPGL</sequence>
<dbReference type="NCBIfam" id="NF011564">
    <property type="entry name" value="PRK14988.1"/>
    <property type="match status" value="1"/>
</dbReference>
<dbReference type="InterPro" id="IPR050155">
    <property type="entry name" value="HAD-like_hydrolase_sf"/>
</dbReference>
<accession>A0A1J5SEV4</accession>
<gene>
    <name evidence="1" type="primary">yrfG</name>
    <name evidence="1" type="ORF">GALL_192340</name>
</gene>